<evidence type="ECO:0000256" key="3">
    <source>
        <dbReference type="ARBA" id="ARBA00022630"/>
    </source>
</evidence>
<sequence>MSRKMLIDGDVGSGSEENNEYDFDLFVIGAGSGGVRASRFSAQYGAKVGICELPFHPISSEVVGGVGGTCVIRGCVPKKILVYGATFGPEIQDSREYGWKVNEKVDFDWKKLLHK</sequence>
<evidence type="ECO:0000256" key="6">
    <source>
        <dbReference type="ARBA" id="ARBA00023157"/>
    </source>
</evidence>
<accession>A0AAD5BVL2</accession>
<evidence type="ECO:0000256" key="2">
    <source>
        <dbReference type="ARBA" id="ARBA00007532"/>
    </source>
</evidence>
<dbReference type="Proteomes" id="UP001206925">
    <property type="component" value="Unassembled WGS sequence"/>
</dbReference>
<keyword evidence="3" id="KW-0285">Flavoprotein</keyword>
<dbReference type="PROSITE" id="PS00076">
    <property type="entry name" value="PYRIDINE_REDOX_1"/>
    <property type="match status" value="1"/>
</dbReference>
<dbReference type="GO" id="GO:0050660">
    <property type="term" value="F:flavin adenine dinucleotide binding"/>
    <property type="evidence" value="ECO:0007669"/>
    <property type="project" value="InterPro"/>
</dbReference>
<evidence type="ECO:0000256" key="1">
    <source>
        <dbReference type="ARBA" id="ARBA00001974"/>
    </source>
</evidence>
<dbReference type="GO" id="GO:0005829">
    <property type="term" value="C:cytosol"/>
    <property type="evidence" value="ECO:0007669"/>
    <property type="project" value="TreeGrafter"/>
</dbReference>
<evidence type="ECO:0000313" key="9">
    <source>
        <dbReference type="EMBL" id="KAI7729278.1"/>
    </source>
</evidence>
<dbReference type="GO" id="GO:0034599">
    <property type="term" value="P:cellular response to oxidative stress"/>
    <property type="evidence" value="ECO:0007669"/>
    <property type="project" value="TreeGrafter"/>
</dbReference>
<dbReference type="PANTHER" id="PTHR42737:SF2">
    <property type="entry name" value="GLUTATHIONE REDUCTASE"/>
    <property type="match status" value="1"/>
</dbReference>
<gene>
    <name evidence="9" type="ORF">M8C21_001308</name>
</gene>
<reference evidence="9" key="1">
    <citation type="submission" date="2022-06" db="EMBL/GenBank/DDBJ databases">
        <title>Uncovering the hologenomic basis of an extraordinary plant invasion.</title>
        <authorList>
            <person name="Bieker V.C."/>
            <person name="Martin M.D."/>
            <person name="Gilbert T."/>
            <person name="Hodgins K."/>
            <person name="Battlay P."/>
            <person name="Petersen B."/>
            <person name="Wilson J."/>
        </authorList>
    </citation>
    <scope>NUCLEOTIDE SEQUENCE</scope>
    <source>
        <strain evidence="9">AA19_3_7</strain>
        <tissue evidence="9">Leaf</tissue>
    </source>
</reference>
<evidence type="ECO:0000256" key="4">
    <source>
        <dbReference type="ARBA" id="ARBA00022827"/>
    </source>
</evidence>
<dbReference type="InterPro" id="IPR023753">
    <property type="entry name" value="FAD/NAD-binding_dom"/>
</dbReference>
<dbReference type="SUPFAM" id="SSF51905">
    <property type="entry name" value="FAD/NAD(P)-binding domain"/>
    <property type="match status" value="1"/>
</dbReference>
<proteinExistence type="inferred from homology"/>
<evidence type="ECO:0000259" key="8">
    <source>
        <dbReference type="Pfam" id="PF07992"/>
    </source>
</evidence>
<protein>
    <recommendedName>
        <fullName evidence="8">FAD/NAD(P)-binding domain-containing protein</fullName>
    </recommendedName>
</protein>
<dbReference type="PANTHER" id="PTHR42737">
    <property type="entry name" value="GLUTATHIONE REDUCTASE"/>
    <property type="match status" value="1"/>
</dbReference>
<dbReference type="InterPro" id="IPR036188">
    <property type="entry name" value="FAD/NAD-bd_sf"/>
</dbReference>
<dbReference type="Gene3D" id="3.50.50.60">
    <property type="entry name" value="FAD/NAD(P)-binding domain"/>
    <property type="match status" value="1"/>
</dbReference>
<dbReference type="GO" id="GO:0005739">
    <property type="term" value="C:mitochondrion"/>
    <property type="evidence" value="ECO:0007669"/>
    <property type="project" value="TreeGrafter"/>
</dbReference>
<organism evidence="9 10">
    <name type="scientific">Ambrosia artemisiifolia</name>
    <name type="common">Common ragweed</name>
    <dbReference type="NCBI Taxonomy" id="4212"/>
    <lineage>
        <taxon>Eukaryota</taxon>
        <taxon>Viridiplantae</taxon>
        <taxon>Streptophyta</taxon>
        <taxon>Embryophyta</taxon>
        <taxon>Tracheophyta</taxon>
        <taxon>Spermatophyta</taxon>
        <taxon>Magnoliopsida</taxon>
        <taxon>eudicotyledons</taxon>
        <taxon>Gunneridae</taxon>
        <taxon>Pentapetalae</taxon>
        <taxon>asterids</taxon>
        <taxon>campanulids</taxon>
        <taxon>Asterales</taxon>
        <taxon>Asteraceae</taxon>
        <taxon>Asteroideae</taxon>
        <taxon>Heliantheae alliance</taxon>
        <taxon>Heliantheae</taxon>
        <taxon>Ambrosia</taxon>
    </lineage>
</organism>
<evidence type="ECO:0000256" key="7">
    <source>
        <dbReference type="ARBA" id="ARBA00023284"/>
    </source>
</evidence>
<keyword evidence="4" id="KW-0274">FAD</keyword>
<keyword evidence="10" id="KW-1185">Reference proteome</keyword>
<dbReference type="GO" id="GO:0045454">
    <property type="term" value="P:cell redox homeostasis"/>
    <property type="evidence" value="ECO:0007669"/>
    <property type="project" value="InterPro"/>
</dbReference>
<name>A0AAD5BVL2_AMBAR</name>
<evidence type="ECO:0000313" key="10">
    <source>
        <dbReference type="Proteomes" id="UP001206925"/>
    </source>
</evidence>
<dbReference type="GO" id="GO:0006749">
    <property type="term" value="P:glutathione metabolic process"/>
    <property type="evidence" value="ECO:0007669"/>
    <property type="project" value="TreeGrafter"/>
</dbReference>
<feature type="domain" description="FAD/NAD(P)-binding" evidence="8">
    <location>
        <begin position="23"/>
        <end position="102"/>
    </location>
</feature>
<dbReference type="Pfam" id="PF07992">
    <property type="entry name" value="Pyr_redox_2"/>
    <property type="match status" value="1"/>
</dbReference>
<keyword evidence="7" id="KW-0676">Redox-active center</keyword>
<dbReference type="InterPro" id="IPR012999">
    <property type="entry name" value="Pyr_OxRdtase_I_AS"/>
</dbReference>
<keyword evidence="6" id="KW-1015">Disulfide bond</keyword>
<comment type="caution">
    <text evidence="9">The sequence shown here is derived from an EMBL/GenBank/DDBJ whole genome shotgun (WGS) entry which is preliminary data.</text>
</comment>
<dbReference type="EMBL" id="JAMZMK010011023">
    <property type="protein sequence ID" value="KAI7729278.1"/>
    <property type="molecule type" value="Genomic_DNA"/>
</dbReference>
<keyword evidence="5" id="KW-0560">Oxidoreductase</keyword>
<comment type="cofactor">
    <cofactor evidence="1">
        <name>FAD</name>
        <dbReference type="ChEBI" id="CHEBI:57692"/>
    </cofactor>
</comment>
<dbReference type="PRINTS" id="PR00411">
    <property type="entry name" value="PNDRDTASEI"/>
</dbReference>
<evidence type="ECO:0000256" key="5">
    <source>
        <dbReference type="ARBA" id="ARBA00023002"/>
    </source>
</evidence>
<dbReference type="GO" id="GO:0004362">
    <property type="term" value="F:glutathione-disulfide reductase (NADPH) activity"/>
    <property type="evidence" value="ECO:0007669"/>
    <property type="project" value="TreeGrafter"/>
</dbReference>
<comment type="similarity">
    <text evidence="2">Belongs to the class-I pyridine nucleotide-disulfide oxidoreductase family.</text>
</comment>
<dbReference type="InterPro" id="IPR046952">
    <property type="entry name" value="GSHR/TRXR-like"/>
</dbReference>
<dbReference type="AlphaFoldDB" id="A0AAD5BVL2"/>
<feature type="non-terminal residue" evidence="9">
    <location>
        <position position="115"/>
    </location>
</feature>